<dbReference type="InterPro" id="IPR055493">
    <property type="entry name" value="DUF7065"/>
</dbReference>
<comment type="caution">
    <text evidence="3">The sequence shown here is derived from an EMBL/GenBank/DDBJ whole genome shotgun (WGS) entry which is preliminary data.</text>
</comment>
<organism evidence="3 4">
    <name type="scientific">Phytohabitans kaempferiae</name>
    <dbReference type="NCBI Taxonomy" id="1620943"/>
    <lineage>
        <taxon>Bacteria</taxon>
        <taxon>Bacillati</taxon>
        <taxon>Actinomycetota</taxon>
        <taxon>Actinomycetes</taxon>
        <taxon>Micromonosporales</taxon>
        <taxon>Micromonosporaceae</taxon>
    </lineage>
</organism>
<feature type="domain" description="DUF7065" evidence="2">
    <location>
        <begin position="137"/>
        <end position="195"/>
    </location>
</feature>
<evidence type="ECO:0000313" key="4">
    <source>
        <dbReference type="Proteomes" id="UP001589867"/>
    </source>
</evidence>
<accession>A0ABV6M5L0</accession>
<dbReference type="Proteomes" id="UP001589867">
    <property type="component" value="Unassembled WGS sequence"/>
</dbReference>
<reference evidence="3 4" key="1">
    <citation type="submission" date="2024-09" db="EMBL/GenBank/DDBJ databases">
        <authorList>
            <person name="Sun Q."/>
            <person name="Mori K."/>
        </authorList>
    </citation>
    <scope>NUCLEOTIDE SEQUENCE [LARGE SCALE GENOMIC DNA]</scope>
    <source>
        <strain evidence="3 4">TBRC 3947</strain>
    </source>
</reference>
<evidence type="ECO:0000259" key="2">
    <source>
        <dbReference type="Pfam" id="PF23213"/>
    </source>
</evidence>
<evidence type="ECO:0000259" key="1">
    <source>
        <dbReference type="Pfam" id="PF23212"/>
    </source>
</evidence>
<dbReference type="EMBL" id="JBHLUH010000039">
    <property type="protein sequence ID" value="MFC0529985.1"/>
    <property type="molecule type" value="Genomic_DNA"/>
</dbReference>
<dbReference type="Pfam" id="PF23212">
    <property type="entry name" value="DUF7064"/>
    <property type="match status" value="1"/>
</dbReference>
<dbReference type="Pfam" id="PF23213">
    <property type="entry name" value="DUF7065"/>
    <property type="match status" value="1"/>
</dbReference>
<sequence>MSMFAETIAPEHEYRHVPDDQPAYNESTYYSFLCPEAGVVGWLRVAVQPNQPAGQAGVLVFLPDGETLFSYERTTEVSADKLAVGGLSFEILEPHRRQRLSYDGPLASFADPRVLAAPGQAFREAAKRETRIRLDVTGNGASFGTNGESPDNILEDSLAIGHYEQFILVEGDLTVDGRHLRVRGGGLRDHSWGPRDWAGPLSYRWITAAFDDGSAIMTLDVSRRDGVRTRRAAAVEGGACAQAELTDLSVEWTEDGFCRRAVCEVDTARGPVTLTGTARRPERFAPLRHRRRAEDGTELVTRIGYSAYEFVTSDGRRGLGVVEMLDQLVDGRPVGMPAAGSRPGAPA</sequence>
<feature type="domain" description="DUF7064" evidence="1">
    <location>
        <begin position="196"/>
        <end position="327"/>
    </location>
</feature>
<dbReference type="InterPro" id="IPR055492">
    <property type="entry name" value="DUF7064"/>
</dbReference>
<dbReference type="RefSeq" id="WP_377253063.1">
    <property type="nucleotide sequence ID" value="NZ_JBHLUH010000039.1"/>
</dbReference>
<evidence type="ECO:0008006" key="5">
    <source>
        <dbReference type="Google" id="ProtNLM"/>
    </source>
</evidence>
<keyword evidence="4" id="KW-1185">Reference proteome</keyword>
<protein>
    <recommendedName>
        <fullName evidence="5">AttH domain-containing protein</fullName>
    </recommendedName>
</protein>
<name>A0ABV6M5L0_9ACTN</name>
<dbReference type="SUPFAM" id="SSF159245">
    <property type="entry name" value="AttH-like"/>
    <property type="match status" value="1"/>
</dbReference>
<gene>
    <name evidence="3" type="ORF">ACFFIA_20185</name>
</gene>
<evidence type="ECO:0000313" key="3">
    <source>
        <dbReference type="EMBL" id="MFC0529985.1"/>
    </source>
</evidence>
<proteinExistence type="predicted"/>